<dbReference type="EMBL" id="JBHSCR010000036">
    <property type="protein sequence ID" value="MFC4349788.1"/>
    <property type="molecule type" value="Genomic_DNA"/>
</dbReference>
<keyword evidence="2" id="KW-0547">Nucleotide-binding</keyword>
<sequence>MASTTSRVHPGPSRTTRLLGKIGLLAMVGAGAYAVYVAESHKAPESATVLFMNDIYRINGIKRGEEGGLARIASIRKQLEEKHGAVLVLHAGDALSPSLLGDMYKGAQMVEALNLLDGDDDSDNRLFITFGNHEFDASSCDRPDALVAQVGASDFTWLAGNMDFSKCTTEPGFDPLANADNVMPRKIVTLHGIKIGVFGVTINNSVYAGLLTDREGTSSITESYIAAAKRLSADLRADGAEFVIGLTHLASFQDSAILETLGDAGPDLIIGGHDHAAMKIGPIGGRFIYKQTADARDVGAITLTRADDGSIKASDRTVYALKGNSPAKDPTVQAYVDQKMAEHEQAFCTKKGLGEGCLSDGMGTTQVVWQLEENSNREMETAIGNWLADQMLTPDIPTFDQCDASTPTVGLLAAGSLRLNYDLPADFDLKRREVEELFPFSLPLVAICMTGTELKAALENGLGAPGEGRWPHLSGLGVRYSFGGSRGTAEVHAVTANGMPVGPTDPVRVVTNGYTASRGDGYHMWPVCGAGSGIDWNADGARSKCESRIMSGLESKTAVPVMNGDAVFDLKTWTLEAFHTADGKGVGPAEDLTDETRRVIKE</sequence>
<protein>
    <submittedName>
        <fullName evidence="5">Bifunctional metallophosphatase/5'-nucleotidase</fullName>
    </submittedName>
</protein>
<dbReference type="InterPro" id="IPR029052">
    <property type="entry name" value="Metallo-depent_PP-like"/>
</dbReference>
<comment type="similarity">
    <text evidence="2">Belongs to the 5'-nucleotidase family.</text>
</comment>
<accession>A0ABV8UG71</accession>
<dbReference type="Gene3D" id="3.90.780.10">
    <property type="entry name" value="5'-Nucleotidase, C-terminal domain"/>
    <property type="match status" value="1"/>
</dbReference>
<dbReference type="Pfam" id="PF02872">
    <property type="entry name" value="5_nucleotid_C"/>
    <property type="match status" value="1"/>
</dbReference>
<keyword evidence="1" id="KW-0732">Signal</keyword>
<dbReference type="InterPro" id="IPR008334">
    <property type="entry name" value="5'-Nucleotdase_C"/>
</dbReference>
<feature type="domain" description="5'-Nucleotidase C-terminal" evidence="4">
    <location>
        <begin position="363"/>
        <end position="524"/>
    </location>
</feature>
<evidence type="ECO:0000256" key="2">
    <source>
        <dbReference type="RuleBase" id="RU362119"/>
    </source>
</evidence>
<feature type="domain" description="Calcineurin-like phosphoesterase" evidence="3">
    <location>
        <begin position="48"/>
        <end position="276"/>
    </location>
</feature>
<dbReference type="Pfam" id="PF00149">
    <property type="entry name" value="Metallophos"/>
    <property type="match status" value="1"/>
</dbReference>
<proteinExistence type="inferred from homology"/>
<name>A0ABV8UG71_9PROT</name>
<dbReference type="Gene3D" id="3.60.21.10">
    <property type="match status" value="1"/>
</dbReference>
<dbReference type="PRINTS" id="PR01607">
    <property type="entry name" value="APYRASEFAMLY"/>
</dbReference>
<dbReference type="InterPro" id="IPR036907">
    <property type="entry name" value="5'-Nucleotdase_C_sf"/>
</dbReference>
<keyword evidence="6" id="KW-1185">Reference proteome</keyword>
<dbReference type="SUPFAM" id="SSF55816">
    <property type="entry name" value="5'-nucleotidase (syn. UDP-sugar hydrolase), C-terminal domain"/>
    <property type="match status" value="1"/>
</dbReference>
<dbReference type="InterPro" id="IPR004843">
    <property type="entry name" value="Calcineurin-like_PHP"/>
</dbReference>
<dbReference type="SUPFAM" id="SSF56300">
    <property type="entry name" value="Metallo-dependent phosphatases"/>
    <property type="match status" value="1"/>
</dbReference>
<evidence type="ECO:0000313" key="5">
    <source>
        <dbReference type="EMBL" id="MFC4349788.1"/>
    </source>
</evidence>
<dbReference type="InterPro" id="IPR006179">
    <property type="entry name" value="5_nucleotidase/apyrase"/>
</dbReference>
<dbReference type="Proteomes" id="UP001595776">
    <property type="component" value="Unassembled WGS sequence"/>
</dbReference>
<evidence type="ECO:0000313" key="6">
    <source>
        <dbReference type="Proteomes" id="UP001595776"/>
    </source>
</evidence>
<gene>
    <name evidence="5" type="ORF">ACFO5Q_18200</name>
</gene>
<dbReference type="PANTHER" id="PTHR11575:SF48">
    <property type="entry name" value="5'-NUCLEOTIDASE"/>
    <property type="match status" value="1"/>
</dbReference>
<evidence type="ECO:0000256" key="1">
    <source>
        <dbReference type="ARBA" id="ARBA00022729"/>
    </source>
</evidence>
<evidence type="ECO:0000259" key="3">
    <source>
        <dbReference type="Pfam" id="PF00149"/>
    </source>
</evidence>
<organism evidence="5 6">
    <name type="scientific">Kordiimonas lipolytica</name>
    <dbReference type="NCBI Taxonomy" id="1662421"/>
    <lineage>
        <taxon>Bacteria</taxon>
        <taxon>Pseudomonadati</taxon>
        <taxon>Pseudomonadota</taxon>
        <taxon>Alphaproteobacteria</taxon>
        <taxon>Kordiimonadales</taxon>
        <taxon>Kordiimonadaceae</taxon>
        <taxon>Kordiimonas</taxon>
    </lineage>
</organism>
<keyword evidence="2" id="KW-0378">Hydrolase</keyword>
<reference evidence="6" key="1">
    <citation type="journal article" date="2019" name="Int. J. Syst. Evol. Microbiol.">
        <title>The Global Catalogue of Microorganisms (GCM) 10K type strain sequencing project: providing services to taxonomists for standard genome sequencing and annotation.</title>
        <authorList>
            <consortium name="The Broad Institute Genomics Platform"/>
            <consortium name="The Broad Institute Genome Sequencing Center for Infectious Disease"/>
            <person name="Wu L."/>
            <person name="Ma J."/>
        </authorList>
    </citation>
    <scope>NUCLEOTIDE SEQUENCE [LARGE SCALE GENOMIC DNA]</scope>
    <source>
        <strain evidence="6">CGMCC 1.15304</strain>
    </source>
</reference>
<evidence type="ECO:0000259" key="4">
    <source>
        <dbReference type="Pfam" id="PF02872"/>
    </source>
</evidence>
<comment type="caution">
    <text evidence="5">The sequence shown here is derived from an EMBL/GenBank/DDBJ whole genome shotgun (WGS) entry which is preliminary data.</text>
</comment>
<dbReference type="PANTHER" id="PTHR11575">
    <property type="entry name" value="5'-NUCLEOTIDASE-RELATED"/>
    <property type="match status" value="1"/>
</dbReference>
<dbReference type="RefSeq" id="WP_068144615.1">
    <property type="nucleotide sequence ID" value="NZ_JBHSCR010000036.1"/>
</dbReference>